<dbReference type="GO" id="GO:0051087">
    <property type="term" value="F:protein-folding chaperone binding"/>
    <property type="evidence" value="ECO:0007669"/>
    <property type="project" value="InterPro"/>
</dbReference>
<dbReference type="CDD" id="cd06466">
    <property type="entry name" value="p23_CS_SGT1_like"/>
    <property type="match status" value="1"/>
</dbReference>
<dbReference type="EMBL" id="OX465086">
    <property type="protein sequence ID" value="CAI9264571.1"/>
    <property type="molecule type" value="Genomic_DNA"/>
</dbReference>
<gene>
    <name evidence="2" type="ORF">LSALG_LOCUS5213</name>
</gene>
<dbReference type="PANTHER" id="PTHR45862">
    <property type="entry name" value="PROTEIN SGT1 HOMOLOG"/>
    <property type="match status" value="1"/>
</dbReference>
<dbReference type="SUPFAM" id="SSF49764">
    <property type="entry name" value="HSP20-like chaperones"/>
    <property type="match status" value="1"/>
</dbReference>
<dbReference type="InterPro" id="IPR007052">
    <property type="entry name" value="CS_dom"/>
</dbReference>
<keyword evidence="3" id="KW-1185">Reference proteome</keyword>
<protein>
    <recommendedName>
        <fullName evidence="1">CS domain-containing protein</fullName>
    </recommendedName>
</protein>
<evidence type="ECO:0000313" key="3">
    <source>
        <dbReference type="Proteomes" id="UP001177003"/>
    </source>
</evidence>
<dbReference type="GO" id="GO:0006950">
    <property type="term" value="P:response to stress"/>
    <property type="evidence" value="ECO:0007669"/>
    <property type="project" value="UniProtKB-ARBA"/>
</dbReference>
<dbReference type="Proteomes" id="UP001177003">
    <property type="component" value="Chromosome 0"/>
</dbReference>
<evidence type="ECO:0000313" key="2">
    <source>
        <dbReference type="EMBL" id="CAI9264571.1"/>
    </source>
</evidence>
<name>A0AA35YA93_LACSI</name>
<evidence type="ECO:0000259" key="1">
    <source>
        <dbReference type="PROSITE" id="PS51203"/>
    </source>
</evidence>
<dbReference type="AlphaFoldDB" id="A0AA35YA93"/>
<dbReference type="Gene3D" id="2.60.40.790">
    <property type="match status" value="1"/>
</dbReference>
<dbReference type="Pfam" id="PF04969">
    <property type="entry name" value="CS"/>
    <property type="match status" value="1"/>
</dbReference>
<organism evidence="2 3">
    <name type="scientific">Lactuca saligna</name>
    <name type="common">Willowleaf lettuce</name>
    <dbReference type="NCBI Taxonomy" id="75948"/>
    <lineage>
        <taxon>Eukaryota</taxon>
        <taxon>Viridiplantae</taxon>
        <taxon>Streptophyta</taxon>
        <taxon>Embryophyta</taxon>
        <taxon>Tracheophyta</taxon>
        <taxon>Spermatophyta</taxon>
        <taxon>Magnoliopsida</taxon>
        <taxon>eudicotyledons</taxon>
        <taxon>Gunneridae</taxon>
        <taxon>Pentapetalae</taxon>
        <taxon>asterids</taxon>
        <taxon>campanulids</taxon>
        <taxon>Asterales</taxon>
        <taxon>Asteraceae</taxon>
        <taxon>Cichorioideae</taxon>
        <taxon>Cichorieae</taxon>
        <taxon>Lactucinae</taxon>
        <taxon>Lactuca</taxon>
    </lineage>
</organism>
<dbReference type="InterPro" id="IPR044563">
    <property type="entry name" value="Sgt1-like"/>
</dbReference>
<reference evidence="2" key="1">
    <citation type="submission" date="2023-04" db="EMBL/GenBank/DDBJ databases">
        <authorList>
            <person name="Vijverberg K."/>
            <person name="Xiong W."/>
            <person name="Schranz E."/>
        </authorList>
    </citation>
    <scope>NUCLEOTIDE SEQUENCE</scope>
</reference>
<dbReference type="InterPro" id="IPR008978">
    <property type="entry name" value="HSP20-like_chaperone"/>
</dbReference>
<dbReference type="PROSITE" id="PS51203">
    <property type="entry name" value="CS"/>
    <property type="match status" value="1"/>
</dbReference>
<feature type="domain" description="CS" evidence="1">
    <location>
        <begin position="48"/>
        <end position="132"/>
    </location>
</feature>
<proteinExistence type="predicted"/>
<sequence>MESTSWKSSFSVTVVRHFYLLSRRVTLTLSRRHDEPPSEENVVLPTQSSDVTHEFYQKPEEVVVSIFAKGIAANHVSINYGEQIISVTIDVPGEDSYIFQPRFFWKIVPARCGFEVLSTKVEIWLAKAEPIQ</sequence>
<accession>A0AA35YA93</accession>